<evidence type="ECO:0000313" key="3">
    <source>
        <dbReference type="Proteomes" id="UP000627538"/>
    </source>
</evidence>
<dbReference type="SUPFAM" id="SSF51695">
    <property type="entry name" value="PLC-like phosphodiesterases"/>
    <property type="match status" value="1"/>
</dbReference>
<dbReference type="RefSeq" id="WP_191072148.1">
    <property type="nucleotide sequence ID" value="NZ_JACRUO010000002.1"/>
</dbReference>
<comment type="caution">
    <text evidence="2">The sequence shown here is derived from an EMBL/GenBank/DDBJ whole genome shotgun (WGS) entry which is preliminary data.</text>
</comment>
<evidence type="ECO:0000313" key="2">
    <source>
        <dbReference type="EMBL" id="MBD3690045.1"/>
    </source>
</evidence>
<dbReference type="GO" id="GO:0006629">
    <property type="term" value="P:lipid metabolic process"/>
    <property type="evidence" value="ECO:0007669"/>
    <property type="project" value="InterPro"/>
</dbReference>
<keyword evidence="3" id="KW-1185">Reference proteome</keyword>
<dbReference type="GO" id="GO:0008081">
    <property type="term" value="F:phosphoric diester hydrolase activity"/>
    <property type="evidence" value="ECO:0007669"/>
    <property type="project" value="InterPro"/>
</dbReference>
<proteinExistence type="predicted"/>
<gene>
    <name evidence="2" type="ORF">H8R10_07390</name>
</gene>
<protein>
    <submittedName>
        <fullName evidence="2">Glycerophosphodiester phosphodiesterase</fullName>
    </submittedName>
</protein>
<dbReference type="InterPro" id="IPR017946">
    <property type="entry name" value="PLC-like_Pdiesterase_TIM-brl"/>
</dbReference>
<feature type="domain" description="GP-PDE" evidence="1">
    <location>
        <begin position="4"/>
        <end position="236"/>
    </location>
</feature>
<evidence type="ECO:0000259" key="1">
    <source>
        <dbReference type="PROSITE" id="PS51704"/>
    </source>
</evidence>
<dbReference type="PROSITE" id="PS51704">
    <property type="entry name" value="GP_PDE"/>
    <property type="match status" value="1"/>
</dbReference>
<dbReference type="PANTHER" id="PTHR46211:SF14">
    <property type="entry name" value="GLYCEROPHOSPHODIESTER PHOSPHODIESTERASE"/>
    <property type="match status" value="1"/>
</dbReference>
<dbReference type="EMBL" id="JACRUO010000002">
    <property type="protein sequence ID" value="MBD3690045.1"/>
    <property type="molecule type" value="Genomic_DNA"/>
</dbReference>
<dbReference type="InterPro" id="IPR030395">
    <property type="entry name" value="GP_PDE_dom"/>
</dbReference>
<accession>A0A8I0G8U3</accession>
<dbReference type="Gene3D" id="3.20.20.190">
    <property type="entry name" value="Phosphatidylinositol (PI) phosphodiesterase"/>
    <property type="match status" value="1"/>
</dbReference>
<organism evidence="2 3">
    <name type="scientific">Nanchangia anserum</name>
    <dbReference type="NCBI Taxonomy" id="2692125"/>
    <lineage>
        <taxon>Bacteria</taxon>
        <taxon>Bacillati</taxon>
        <taxon>Actinomycetota</taxon>
        <taxon>Actinomycetes</taxon>
        <taxon>Actinomycetales</taxon>
        <taxon>Actinomycetaceae</taxon>
        <taxon>Nanchangia</taxon>
    </lineage>
</organism>
<sequence length="238" mass="26114">MHRLIPYAHRGGAGEVVENSDIAVARTAARAGWRLETDVRLSADGHIVLSHDANLRRAWGVDIDVAGATWDELAAVRGPDGEHLIRLVDVLASYPELWINIEPKDDAVVAPLVAAIRDAGAQRRVIVSSFHSRRIRRLRRLAPEIPTGATPGIVAALVIGSQLTIDVPVRGCVAVQIPPTWNGLPVLTRRLVCAAHRRGIEVHVWTIDDAVEMRRLIDLGVDAIMTDYPDRLAHILDR</sequence>
<dbReference type="Pfam" id="PF03009">
    <property type="entry name" value="GDPD"/>
    <property type="match status" value="1"/>
</dbReference>
<dbReference type="Proteomes" id="UP000627538">
    <property type="component" value="Unassembled WGS sequence"/>
</dbReference>
<name>A0A8I0G8U3_9ACTO</name>
<dbReference type="PANTHER" id="PTHR46211">
    <property type="entry name" value="GLYCEROPHOSPHORYL DIESTER PHOSPHODIESTERASE"/>
    <property type="match status" value="1"/>
</dbReference>
<reference evidence="2 3" key="1">
    <citation type="submission" date="2020-08" db="EMBL/GenBank/DDBJ databases">
        <title>Winkia gen. nov., sp. nov., isolated from faeces of the Anser albifrons in China.</title>
        <authorList>
            <person name="Liu Q."/>
        </authorList>
    </citation>
    <scope>NUCLEOTIDE SEQUENCE [LARGE SCALE GENOMIC DNA]</scope>
    <source>
        <strain evidence="2 3">C62</strain>
    </source>
</reference>
<dbReference type="AlphaFoldDB" id="A0A8I0G8U3"/>